<accession>A0ABW4YIT1</accession>
<dbReference type="Pfam" id="PF13761">
    <property type="entry name" value="DUF4166"/>
    <property type="match status" value="1"/>
</dbReference>
<evidence type="ECO:0000313" key="3">
    <source>
        <dbReference type="Proteomes" id="UP001597362"/>
    </source>
</evidence>
<dbReference type="RefSeq" id="WP_377770916.1">
    <property type="nucleotide sequence ID" value="NZ_JBHUHO010000020.1"/>
</dbReference>
<dbReference type="Proteomes" id="UP001597362">
    <property type="component" value="Unassembled WGS sequence"/>
</dbReference>
<gene>
    <name evidence="2" type="ORF">ACFSJH_07675</name>
</gene>
<protein>
    <submittedName>
        <fullName evidence="2">DUF4166 domain-containing protein</fullName>
    </submittedName>
</protein>
<name>A0ABW4YIT1_9BACL</name>
<evidence type="ECO:0000313" key="2">
    <source>
        <dbReference type="EMBL" id="MFD2115606.1"/>
    </source>
</evidence>
<feature type="domain" description="DUF4166" evidence="1">
    <location>
        <begin position="16"/>
        <end position="200"/>
    </location>
</feature>
<proteinExistence type="predicted"/>
<dbReference type="InterPro" id="IPR025311">
    <property type="entry name" value="DUF4166"/>
</dbReference>
<comment type="caution">
    <text evidence="2">The sequence shown here is derived from an EMBL/GenBank/DDBJ whole genome shotgun (WGS) entry which is preliminary data.</text>
</comment>
<sequence length="225" mass="26560">MGSIYEKALGDAFLNLHPRIRQRFGFNSQDQIASIGYGMMDHIWYSKWVTLPLYVGTKRHIMFPQGGTNIPFMIENFAYVDQFGRETVTWNRQFKFPNKIRRFDATMIYSEERERIVDYLGNKQHLAVDLAISVEPNGGIRIRSRDQRFYEGWLQFPFPRLFTGIADVCEWYDDSEERYKISVAVNNPLIGSVFRYQGTFQTQFVNMKSSVIPLDIKPLREERRE</sequence>
<organism evidence="2 3">
    <name type="scientific">Paenibacillus yanchengensis</name>
    <dbReference type="NCBI Taxonomy" id="2035833"/>
    <lineage>
        <taxon>Bacteria</taxon>
        <taxon>Bacillati</taxon>
        <taxon>Bacillota</taxon>
        <taxon>Bacilli</taxon>
        <taxon>Bacillales</taxon>
        <taxon>Paenibacillaceae</taxon>
        <taxon>Paenibacillus</taxon>
    </lineage>
</organism>
<evidence type="ECO:0000259" key="1">
    <source>
        <dbReference type="Pfam" id="PF13761"/>
    </source>
</evidence>
<keyword evidence="3" id="KW-1185">Reference proteome</keyword>
<dbReference type="EMBL" id="JBHUHO010000020">
    <property type="protein sequence ID" value="MFD2115606.1"/>
    <property type="molecule type" value="Genomic_DNA"/>
</dbReference>
<reference evidence="3" key="1">
    <citation type="journal article" date="2019" name="Int. J. Syst. Evol. Microbiol.">
        <title>The Global Catalogue of Microorganisms (GCM) 10K type strain sequencing project: providing services to taxonomists for standard genome sequencing and annotation.</title>
        <authorList>
            <consortium name="The Broad Institute Genomics Platform"/>
            <consortium name="The Broad Institute Genome Sequencing Center for Infectious Disease"/>
            <person name="Wu L."/>
            <person name="Ma J."/>
        </authorList>
    </citation>
    <scope>NUCLEOTIDE SEQUENCE [LARGE SCALE GENOMIC DNA]</scope>
    <source>
        <strain evidence="3">GH52</strain>
    </source>
</reference>